<dbReference type="AlphaFoldDB" id="A0A2P2BRL6"/>
<proteinExistence type="predicted"/>
<name>A0A2P2BRL6_9FIRM</name>
<sequence length="43" mass="5023">MELSRINELLELSKRLWKEDGYDILTAIKIAEEELTKDNTKGD</sequence>
<keyword evidence="2" id="KW-1185">Reference proteome</keyword>
<dbReference type="EMBL" id="LN650648">
    <property type="protein sequence ID" value="CEI72952.1"/>
    <property type="molecule type" value="Genomic_DNA"/>
</dbReference>
<accession>A0A2P2BRL6</accession>
<dbReference type="RefSeq" id="WP_278336165.1">
    <property type="nucleotide sequence ID" value="NZ_LN650648.1"/>
</dbReference>
<protein>
    <submittedName>
        <fullName evidence="1">Uncharacterized protein</fullName>
    </submittedName>
</protein>
<evidence type="ECO:0000313" key="2">
    <source>
        <dbReference type="Proteomes" id="UP000245695"/>
    </source>
</evidence>
<gene>
    <name evidence="1" type="ORF">FRIFI_1417</name>
</gene>
<dbReference type="KEGG" id="rhom:FRIFI_1417"/>
<organism evidence="1 2">
    <name type="scientific">Romboutsia hominis</name>
    <dbReference type="NCBI Taxonomy" id="1507512"/>
    <lineage>
        <taxon>Bacteria</taxon>
        <taxon>Bacillati</taxon>
        <taxon>Bacillota</taxon>
        <taxon>Clostridia</taxon>
        <taxon>Peptostreptococcales</taxon>
        <taxon>Peptostreptococcaceae</taxon>
        <taxon>Romboutsia</taxon>
    </lineage>
</organism>
<reference evidence="1 2" key="1">
    <citation type="submission" date="2014-09" db="EMBL/GenBank/DDBJ databases">
        <authorList>
            <person name="Hornung B.V."/>
        </authorList>
    </citation>
    <scope>NUCLEOTIDE SEQUENCE [LARGE SCALE GENOMIC DNA]</scope>
    <source>
        <strain evidence="1 2">FRIFI</strain>
    </source>
</reference>
<dbReference type="Proteomes" id="UP000245695">
    <property type="component" value="Chromosome 1"/>
</dbReference>
<evidence type="ECO:0000313" key="1">
    <source>
        <dbReference type="EMBL" id="CEI72952.1"/>
    </source>
</evidence>